<evidence type="ECO:0000256" key="3">
    <source>
        <dbReference type="ARBA" id="ARBA00023125"/>
    </source>
</evidence>
<keyword evidence="5 8" id="KW-0804">Transcription</keyword>
<dbReference type="HOGENOM" id="CLU_521121_0_0_1"/>
<keyword evidence="3 8" id="KW-0238">DNA-binding</keyword>
<dbReference type="GO" id="GO:0016602">
    <property type="term" value="C:CCAAT-binding factor complex"/>
    <property type="evidence" value="ECO:0007669"/>
    <property type="project" value="InterPro"/>
</dbReference>
<keyword evidence="11" id="KW-1185">Reference proteome</keyword>
<reference evidence="10 11" key="1">
    <citation type="journal article" date="2014" name="Genome Biol.">
        <title>Transcriptome and methylome profiling reveals relics of genome dominance in the mesopolyploid Brassica oleracea.</title>
        <authorList>
            <person name="Parkin I.A."/>
            <person name="Koh C."/>
            <person name="Tang H."/>
            <person name="Robinson S.J."/>
            <person name="Kagale S."/>
            <person name="Clarke W.E."/>
            <person name="Town C.D."/>
            <person name="Nixon J."/>
            <person name="Krishnakumar V."/>
            <person name="Bidwell S.L."/>
            <person name="Denoeud F."/>
            <person name="Belcram H."/>
            <person name="Links M.G."/>
            <person name="Just J."/>
            <person name="Clarke C."/>
            <person name="Bender T."/>
            <person name="Huebert T."/>
            <person name="Mason A.S."/>
            <person name="Pires J.C."/>
            <person name="Barker G."/>
            <person name="Moore J."/>
            <person name="Walley P.G."/>
            <person name="Manoli S."/>
            <person name="Batley J."/>
            <person name="Edwards D."/>
            <person name="Nelson M.N."/>
            <person name="Wang X."/>
            <person name="Paterson A.H."/>
            <person name="King G."/>
            <person name="Bancroft I."/>
            <person name="Chalhoub B."/>
            <person name="Sharpe A.G."/>
        </authorList>
    </citation>
    <scope>NUCLEOTIDE SEQUENCE</scope>
    <source>
        <strain evidence="10 11">cv. TO1000</strain>
    </source>
</reference>
<comment type="similarity">
    <text evidence="8">Belongs to the NFYA/HAP2 subunit family.</text>
</comment>
<dbReference type="STRING" id="109376.A0A0D3CX20"/>
<dbReference type="OMA" id="HYADPQI"/>
<evidence type="ECO:0000256" key="9">
    <source>
        <dbReference type="SAM" id="MobiDB-lite"/>
    </source>
</evidence>
<evidence type="ECO:0000256" key="1">
    <source>
        <dbReference type="ARBA" id="ARBA00004123"/>
    </source>
</evidence>
<dbReference type="EnsemblPlants" id="Bo6g090310.1">
    <property type="protein sequence ID" value="Bo6g090310.1"/>
    <property type="gene ID" value="Bo6g090310"/>
</dbReference>
<evidence type="ECO:0000256" key="4">
    <source>
        <dbReference type="ARBA" id="ARBA00023159"/>
    </source>
</evidence>
<dbReference type="PANTHER" id="PTHR12632">
    <property type="entry name" value="TRANSCRIPTION FACTOR NF-Y ALPHA-RELATED"/>
    <property type="match status" value="1"/>
</dbReference>
<dbReference type="Gramene" id="Bo6g090310.1">
    <property type="protein sequence ID" value="Bo6g090310.1"/>
    <property type="gene ID" value="Bo6g090310"/>
</dbReference>
<feature type="region of interest" description="Disordered" evidence="9">
    <location>
        <begin position="160"/>
        <end position="182"/>
    </location>
</feature>
<dbReference type="SMART" id="SM00521">
    <property type="entry name" value="CBF"/>
    <property type="match status" value="1"/>
</dbReference>
<dbReference type="eggNOG" id="KOG1561">
    <property type="taxonomic scope" value="Eukaryota"/>
</dbReference>
<comment type="function">
    <text evidence="8">Component of the sequence-specific heterotrimeric transcription factor (NF-Y) which specifically recognizes a 5'-CCAAT-3' box motif found in the promoters of its target genes.</text>
</comment>
<evidence type="ECO:0000256" key="5">
    <source>
        <dbReference type="ARBA" id="ARBA00023163"/>
    </source>
</evidence>
<dbReference type="Pfam" id="PF02045">
    <property type="entry name" value="CBFB_NFYA"/>
    <property type="match status" value="1"/>
</dbReference>
<evidence type="ECO:0000256" key="2">
    <source>
        <dbReference type="ARBA" id="ARBA00023015"/>
    </source>
</evidence>
<dbReference type="Proteomes" id="UP000032141">
    <property type="component" value="Chromosome C6"/>
</dbReference>
<proteinExistence type="inferred from homology"/>
<protein>
    <recommendedName>
        <fullName evidence="8">Nuclear transcription factor Y subunit</fullName>
    </recommendedName>
</protein>
<feature type="compositionally biased region" description="Basic and acidic residues" evidence="9">
    <location>
        <begin position="160"/>
        <end position="178"/>
    </location>
</feature>
<dbReference type="GO" id="GO:0003677">
    <property type="term" value="F:DNA binding"/>
    <property type="evidence" value="ECO:0007669"/>
    <property type="project" value="UniProtKB-KW"/>
</dbReference>
<reference evidence="10" key="2">
    <citation type="submission" date="2015-03" db="UniProtKB">
        <authorList>
            <consortium name="EnsemblPlants"/>
        </authorList>
    </citation>
    <scope>IDENTIFICATION</scope>
</reference>
<keyword evidence="4" id="KW-0010">Activator</keyword>
<organism evidence="10 11">
    <name type="scientific">Brassica oleracea var. oleracea</name>
    <dbReference type="NCBI Taxonomy" id="109376"/>
    <lineage>
        <taxon>Eukaryota</taxon>
        <taxon>Viridiplantae</taxon>
        <taxon>Streptophyta</taxon>
        <taxon>Embryophyta</taxon>
        <taxon>Tracheophyta</taxon>
        <taxon>Spermatophyta</taxon>
        <taxon>Magnoliopsida</taxon>
        <taxon>eudicotyledons</taxon>
        <taxon>Gunneridae</taxon>
        <taxon>Pentapetalae</taxon>
        <taxon>rosids</taxon>
        <taxon>malvids</taxon>
        <taxon>Brassicales</taxon>
        <taxon>Brassicaceae</taxon>
        <taxon>Brassiceae</taxon>
        <taxon>Brassica</taxon>
    </lineage>
</organism>
<accession>A0A0D3CX20</accession>
<dbReference type="Gene3D" id="6.10.250.2430">
    <property type="match status" value="1"/>
</dbReference>
<evidence type="ECO:0000256" key="8">
    <source>
        <dbReference type="RuleBase" id="RU367155"/>
    </source>
</evidence>
<comment type="subunit">
    <text evidence="7">Heterotrimeric transcription factor composed of three components, NF-YA, NF-YB and NF-YC. NF-YB and NF-YC must interact and dimerize for NF-YA association and DNA binding.</text>
</comment>
<dbReference type="InterPro" id="IPR018362">
    <property type="entry name" value="CCAAT-binding_factor_CS"/>
</dbReference>
<dbReference type="GO" id="GO:0003700">
    <property type="term" value="F:DNA-binding transcription factor activity"/>
    <property type="evidence" value="ECO:0007669"/>
    <property type="project" value="UniProtKB-UniRule"/>
</dbReference>
<feature type="region of interest" description="Disordered" evidence="9">
    <location>
        <begin position="426"/>
        <end position="447"/>
    </location>
</feature>
<keyword evidence="2 8" id="KW-0805">Transcription regulation</keyword>
<feature type="compositionally biased region" description="Basic and acidic residues" evidence="9">
    <location>
        <begin position="430"/>
        <end position="439"/>
    </location>
</feature>
<dbReference type="AlphaFoldDB" id="A0A0D3CX20"/>
<evidence type="ECO:0000256" key="6">
    <source>
        <dbReference type="ARBA" id="ARBA00023242"/>
    </source>
</evidence>
<comment type="subcellular location">
    <subcellularLocation>
        <location evidence="1 8">Nucleus</location>
    </subcellularLocation>
</comment>
<dbReference type="PROSITE" id="PS00686">
    <property type="entry name" value="NFYA_HAP2_1"/>
    <property type="match status" value="1"/>
</dbReference>
<dbReference type="PRINTS" id="PR00616">
    <property type="entry name" value="CCAATSUBUNTB"/>
</dbReference>
<evidence type="ECO:0000256" key="7">
    <source>
        <dbReference type="ARBA" id="ARBA00025911"/>
    </source>
</evidence>
<sequence length="523" mass="58273">MSGDKFFPQTLSELPFHRRPRSISGDGFFSDGDRMHVTVLLVFRWVTWVLCFDPPPEVIFFFDPPPELLFFWDSPPELFLCCMHGRLLHFMSRSPTNAISEGEKLAASGSVLERPAVSSMIGYTTLTYVLRDSPRRSVHLAVRAWGDFLETATRADLIHRDPQEDESAVHLKDNNKPEGEEEESAMAMVVSQYSSCEDSLLGVMHQMNKKDSTLPYLNTSISWGGVDARPEHMQTTKQISFQDLDSPSSQSTCQSYTEVASSGDDNPSIQISFSTKSDVCLGSEETQQKGFATHPNSASMTGVPSIHFAPTQANFSFHYADPQIGGLLAPTYLPHAPTCHPQMVGMVPGRVPLPVEITETEPVFVNAKQYHAIMRRREQRAKLEAQNKLIKARKPYLHESRHVHALKRPRGSGGRFLNTKQLLQESEQAAAKEQERDKLVQQGSKKANMSRLDAHMLQHNKDRGSTTSGSDITSVSDGADIFGHAEFQLSGFPTTQTNRAMLVHGQSNDMHGGGDLHHFSIHI</sequence>
<evidence type="ECO:0000313" key="10">
    <source>
        <dbReference type="EnsemblPlants" id="Bo6g090310.1"/>
    </source>
</evidence>
<name>A0A0D3CX20_BRAOL</name>
<dbReference type="PROSITE" id="PS51152">
    <property type="entry name" value="NFYA_HAP2_2"/>
    <property type="match status" value="1"/>
</dbReference>
<dbReference type="InterPro" id="IPR001289">
    <property type="entry name" value="NFYA"/>
</dbReference>
<evidence type="ECO:0000313" key="11">
    <source>
        <dbReference type="Proteomes" id="UP000032141"/>
    </source>
</evidence>
<keyword evidence="6 8" id="KW-0539">Nucleus</keyword>